<evidence type="ECO:0000313" key="3">
    <source>
        <dbReference type="Proteomes" id="UP000242855"/>
    </source>
</evidence>
<dbReference type="AlphaFoldDB" id="A0A250E6C2"/>
<accession>A0A250E6C2</accession>
<evidence type="ECO:0000313" key="2">
    <source>
        <dbReference type="EMBL" id="ATA67288.1"/>
    </source>
</evidence>
<keyword evidence="1" id="KW-1133">Transmembrane helix</keyword>
<dbReference type="KEGG" id="ccyn:CGC48_00825"/>
<evidence type="ECO:0000256" key="1">
    <source>
        <dbReference type="SAM" id="Phobius"/>
    </source>
</evidence>
<dbReference type="GeneID" id="96780337"/>
<keyword evidence="1" id="KW-0472">Membrane</keyword>
<dbReference type="Proteomes" id="UP000242855">
    <property type="component" value="Chromosome"/>
</dbReference>
<dbReference type="EMBL" id="CP022378">
    <property type="protein sequence ID" value="ATA67288.1"/>
    <property type="molecule type" value="Genomic_DNA"/>
</dbReference>
<organism evidence="2 3">
    <name type="scientific">Capnocytophaga cynodegmi</name>
    <dbReference type="NCBI Taxonomy" id="28189"/>
    <lineage>
        <taxon>Bacteria</taxon>
        <taxon>Pseudomonadati</taxon>
        <taxon>Bacteroidota</taxon>
        <taxon>Flavobacteriia</taxon>
        <taxon>Flavobacteriales</taxon>
        <taxon>Flavobacteriaceae</taxon>
        <taxon>Capnocytophaga</taxon>
    </lineage>
</organism>
<gene>
    <name evidence="2" type="ORF">CGC48_00825</name>
</gene>
<feature type="transmembrane region" description="Helical" evidence="1">
    <location>
        <begin position="83"/>
        <end position="102"/>
    </location>
</feature>
<proteinExistence type="predicted"/>
<protein>
    <submittedName>
        <fullName evidence="2">Uncharacterized protein</fullName>
    </submittedName>
</protein>
<dbReference type="RefSeq" id="WP_095897396.1">
    <property type="nucleotide sequence ID" value="NZ_CP022378.1"/>
</dbReference>
<keyword evidence="1" id="KW-0812">Transmembrane</keyword>
<name>A0A250E6C2_9FLAO</name>
<sequence>MKEQTQIEISVALLLSAVIVKALNHKSEAPSLLLGAARGIAQNVANNTTDKCCENGIGDFSAVEQKTQTNEEQSDQKVMNQPYFSPISVYVFSFFGLHFFPLFRKRIDSVEDITDVFRIQQFINVMVIIVLFYIFLLIFHR</sequence>
<feature type="transmembrane region" description="Helical" evidence="1">
    <location>
        <begin position="122"/>
        <end position="140"/>
    </location>
</feature>
<reference evidence="2 3" key="1">
    <citation type="journal article" date="2017" name="Genome Announc.">
        <title>Twelve Complete Reference Genomes of Clinical Isolates in the Capnocytophaga Genus.</title>
        <authorList>
            <person name="Villarma A."/>
            <person name="Gulvik C.A."/>
            <person name="Rowe L.A."/>
            <person name="Sheth M."/>
            <person name="Juieng P."/>
            <person name="Nicholson A.C."/>
            <person name="Loparev V.N."/>
            <person name="McQuiston J.R."/>
        </authorList>
    </citation>
    <scope>NUCLEOTIDE SEQUENCE [LARGE SCALE GENOMIC DNA]</scope>
    <source>
        <strain evidence="2 3">G7591</strain>
    </source>
</reference>